<dbReference type="Proteomes" id="UP000887458">
    <property type="component" value="Unassembled WGS sequence"/>
</dbReference>
<comment type="caution">
    <text evidence="4">The sequence shown here is derived from an EMBL/GenBank/DDBJ whole genome shotgun (WGS) entry which is preliminary data.</text>
</comment>
<sequence>MIYGSYAFSRNGRPTMLPKNHSIKLRESHFKQSLSSGDIININAINTNRKYKSNCLN</sequence>
<comment type="cofactor">
    <cofactor evidence="1">
        <name>Zn(2+)</name>
        <dbReference type="ChEBI" id="CHEBI:29105"/>
    </cofactor>
</comment>
<evidence type="ECO:0000256" key="1">
    <source>
        <dbReference type="ARBA" id="ARBA00001947"/>
    </source>
</evidence>
<dbReference type="Gene3D" id="3.40.390.10">
    <property type="entry name" value="Collagenase (Catalytic Domain)"/>
    <property type="match status" value="1"/>
</dbReference>
<reference evidence="4 5" key="2">
    <citation type="journal article" date="2022" name="Mol. Biol. Evol.">
        <title>Comparative Genomics Reveals Insights into the Divergent Evolution of Astigmatic Mites and Household Pest Adaptations.</title>
        <authorList>
            <person name="Xiong Q."/>
            <person name="Wan A.T."/>
            <person name="Liu X."/>
            <person name="Fung C.S."/>
            <person name="Xiao X."/>
            <person name="Malainual N."/>
            <person name="Hou J."/>
            <person name="Wang L."/>
            <person name="Wang M."/>
            <person name="Yang K.Y."/>
            <person name="Cui Y."/>
            <person name="Leung E.L."/>
            <person name="Nong W."/>
            <person name="Shin S.K."/>
            <person name="Au S.W."/>
            <person name="Jeong K.Y."/>
            <person name="Chew F.T."/>
            <person name="Hui J.H."/>
            <person name="Leung T.F."/>
            <person name="Tungtrongchitr A."/>
            <person name="Zhong N."/>
            <person name="Liu Z."/>
            <person name="Tsui S.K."/>
        </authorList>
    </citation>
    <scope>NUCLEOTIDE SEQUENCE [LARGE SCALE GENOMIC DNA]</scope>
    <source>
        <strain evidence="4">Derp</strain>
    </source>
</reference>
<evidence type="ECO:0000313" key="4">
    <source>
        <dbReference type="EMBL" id="KAH9414211.1"/>
    </source>
</evidence>
<dbReference type="PROSITE" id="PS51864">
    <property type="entry name" value="ASTACIN"/>
    <property type="match status" value="1"/>
</dbReference>
<comment type="caution">
    <text evidence="2">Lacks conserved residue(s) required for the propagation of feature annotation.</text>
</comment>
<accession>A0ABQ8IV71</accession>
<keyword evidence="5" id="KW-1185">Reference proteome</keyword>
<evidence type="ECO:0000256" key="2">
    <source>
        <dbReference type="PROSITE-ProRule" id="PRU01211"/>
    </source>
</evidence>
<dbReference type="InterPro" id="IPR001506">
    <property type="entry name" value="Peptidase_M12A"/>
</dbReference>
<reference evidence="4 5" key="1">
    <citation type="journal article" date="2018" name="J. Allergy Clin. Immunol.">
        <title>High-quality assembly of Dermatophagoides pteronyssinus genome and transcriptome reveals a wide range of novel allergens.</title>
        <authorList>
            <person name="Liu X.Y."/>
            <person name="Yang K.Y."/>
            <person name="Wang M.Q."/>
            <person name="Kwok J.S."/>
            <person name="Zeng X."/>
            <person name="Yang Z."/>
            <person name="Xiao X.J."/>
            <person name="Lau C.P."/>
            <person name="Li Y."/>
            <person name="Huang Z.M."/>
            <person name="Ba J.G."/>
            <person name="Yim A.K."/>
            <person name="Ouyang C.Y."/>
            <person name="Ngai S.M."/>
            <person name="Chan T.F."/>
            <person name="Leung E.L."/>
            <person name="Liu L."/>
            <person name="Liu Z.G."/>
            <person name="Tsui S.K."/>
        </authorList>
    </citation>
    <scope>NUCLEOTIDE SEQUENCE [LARGE SCALE GENOMIC DNA]</scope>
    <source>
        <strain evidence="4">Derp</strain>
    </source>
</reference>
<dbReference type="InterPro" id="IPR024079">
    <property type="entry name" value="MetalloPept_cat_dom_sf"/>
</dbReference>
<evidence type="ECO:0000259" key="3">
    <source>
        <dbReference type="PROSITE" id="PS51864"/>
    </source>
</evidence>
<feature type="domain" description="Peptidase M12A" evidence="3">
    <location>
        <begin position="1"/>
        <end position="50"/>
    </location>
</feature>
<gene>
    <name evidence="4" type="ORF">DERP_008406</name>
</gene>
<evidence type="ECO:0000313" key="5">
    <source>
        <dbReference type="Proteomes" id="UP000887458"/>
    </source>
</evidence>
<organism evidence="4 5">
    <name type="scientific">Dermatophagoides pteronyssinus</name>
    <name type="common">European house dust mite</name>
    <dbReference type="NCBI Taxonomy" id="6956"/>
    <lineage>
        <taxon>Eukaryota</taxon>
        <taxon>Metazoa</taxon>
        <taxon>Ecdysozoa</taxon>
        <taxon>Arthropoda</taxon>
        <taxon>Chelicerata</taxon>
        <taxon>Arachnida</taxon>
        <taxon>Acari</taxon>
        <taxon>Acariformes</taxon>
        <taxon>Sarcoptiformes</taxon>
        <taxon>Astigmata</taxon>
        <taxon>Psoroptidia</taxon>
        <taxon>Analgoidea</taxon>
        <taxon>Pyroglyphidae</taxon>
        <taxon>Dermatophagoidinae</taxon>
        <taxon>Dermatophagoides</taxon>
    </lineage>
</organism>
<protein>
    <recommendedName>
        <fullName evidence="3">Peptidase M12A domain-containing protein</fullName>
    </recommendedName>
</protein>
<dbReference type="EMBL" id="NJHN03000112">
    <property type="protein sequence ID" value="KAH9414211.1"/>
    <property type="molecule type" value="Genomic_DNA"/>
</dbReference>
<name>A0ABQ8IV71_DERPT</name>
<proteinExistence type="predicted"/>